<comment type="caution">
    <text evidence="4">The sequence shown here is derived from an EMBL/GenBank/DDBJ whole genome shotgun (WGS) entry which is preliminary data.</text>
</comment>
<dbReference type="SMART" id="SM00404">
    <property type="entry name" value="PTPc_motif"/>
    <property type="match status" value="1"/>
</dbReference>
<dbReference type="InterPro" id="IPR000242">
    <property type="entry name" value="PTP_cat"/>
</dbReference>
<dbReference type="GO" id="GO:0004725">
    <property type="term" value="F:protein tyrosine phosphatase activity"/>
    <property type="evidence" value="ECO:0007669"/>
    <property type="project" value="InterPro"/>
</dbReference>
<dbReference type="PANTHER" id="PTHR19134:SF449">
    <property type="entry name" value="TYROSINE-PROTEIN PHOSPHATASE 1"/>
    <property type="match status" value="1"/>
</dbReference>
<feature type="domain" description="Tyrosine-protein phosphatase" evidence="2">
    <location>
        <begin position="153"/>
        <end position="412"/>
    </location>
</feature>
<evidence type="ECO:0000256" key="1">
    <source>
        <dbReference type="SAM" id="MobiDB-lite"/>
    </source>
</evidence>
<evidence type="ECO:0000259" key="2">
    <source>
        <dbReference type="PROSITE" id="PS50055"/>
    </source>
</evidence>
<dbReference type="AlphaFoldDB" id="A0AAE1CT69"/>
<dbReference type="InterPro" id="IPR003595">
    <property type="entry name" value="Tyr_Pase_cat"/>
</dbReference>
<dbReference type="PROSITE" id="PS50055">
    <property type="entry name" value="TYR_PHOSPHATASE_PTP"/>
    <property type="match status" value="1"/>
</dbReference>
<organism evidence="4 5">
    <name type="scientific">Elysia crispata</name>
    <name type="common">lettuce slug</name>
    <dbReference type="NCBI Taxonomy" id="231223"/>
    <lineage>
        <taxon>Eukaryota</taxon>
        <taxon>Metazoa</taxon>
        <taxon>Spiralia</taxon>
        <taxon>Lophotrochozoa</taxon>
        <taxon>Mollusca</taxon>
        <taxon>Gastropoda</taxon>
        <taxon>Heterobranchia</taxon>
        <taxon>Euthyneura</taxon>
        <taxon>Panpulmonata</taxon>
        <taxon>Sacoglossa</taxon>
        <taxon>Placobranchoidea</taxon>
        <taxon>Plakobranchidae</taxon>
        <taxon>Elysia</taxon>
    </lineage>
</organism>
<dbReference type="PANTHER" id="PTHR19134">
    <property type="entry name" value="RECEPTOR-TYPE TYROSINE-PROTEIN PHOSPHATASE"/>
    <property type="match status" value="1"/>
</dbReference>
<dbReference type="EMBL" id="JAWDGP010006875">
    <property type="protein sequence ID" value="KAK3733900.1"/>
    <property type="molecule type" value="Genomic_DNA"/>
</dbReference>
<keyword evidence="5" id="KW-1185">Reference proteome</keyword>
<dbReference type="SMART" id="SM00194">
    <property type="entry name" value="PTPc"/>
    <property type="match status" value="1"/>
</dbReference>
<dbReference type="InterPro" id="IPR000387">
    <property type="entry name" value="Tyr_Pase_dom"/>
</dbReference>
<accession>A0AAE1CT69</accession>
<protein>
    <submittedName>
        <fullName evidence="4">Uncharacterized protein</fullName>
    </submittedName>
</protein>
<dbReference type="Pfam" id="PF00102">
    <property type="entry name" value="Y_phosphatase"/>
    <property type="match status" value="1"/>
</dbReference>
<evidence type="ECO:0000313" key="4">
    <source>
        <dbReference type="EMBL" id="KAK3733900.1"/>
    </source>
</evidence>
<evidence type="ECO:0000313" key="5">
    <source>
        <dbReference type="Proteomes" id="UP001283361"/>
    </source>
</evidence>
<feature type="region of interest" description="Disordered" evidence="1">
    <location>
        <begin position="65"/>
        <end position="102"/>
    </location>
</feature>
<feature type="compositionally biased region" description="Low complexity" evidence="1">
    <location>
        <begin position="80"/>
        <end position="97"/>
    </location>
</feature>
<dbReference type="CDD" id="cd00047">
    <property type="entry name" value="PTPc"/>
    <property type="match status" value="1"/>
</dbReference>
<dbReference type="Proteomes" id="UP001283361">
    <property type="component" value="Unassembled WGS sequence"/>
</dbReference>
<gene>
    <name evidence="4" type="ORF">RRG08_031839</name>
</gene>
<dbReference type="Gene3D" id="3.90.190.10">
    <property type="entry name" value="Protein tyrosine phosphatase superfamily"/>
    <property type="match status" value="1"/>
</dbReference>
<proteinExistence type="predicted"/>
<name>A0AAE1CT69_9GAST</name>
<dbReference type="PROSITE" id="PS50056">
    <property type="entry name" value="TYR_PHOSPHATASE_2"/>
    <property type="match status" value="1"/>
</dbReference>
<dbReference type="SUPFAM" id="SSF52799">
    <property type="entry name" value="(Phosphotyrosine protein) phosphatases II"/>
    <property type="match status" value="2"/>
</dbReference>
<reference evidence="4" key="1">
    <citation type="journal article" date="2023" name="G3 (Bethesda)">
        <title>A reference genome for the long-term kleptoplast-retaining sea slug Elysia crispata morphotype clarki.</title>
        <authorList>
            <person name="Eastman K.E."/>
            <person name="Pendleton A.L."/>
            <person name="Shaikh M.A."/>
            <person name="Suttiyut T."/>
            <person name="Ogas R."/>
            <person name="Tomko P."/>
            <person name="Gavelis G."/>
            <person name="Widhalm J.R."/>
            <person name="Wisecaver J.H."/>
        </authorList>
    </citation>
    <scope>NUCLEOTIDE SEQUENCE</scope>
    <source>
        <strain evidence="4">ECLA1</strain>
    </source>
</reference>
<sequence length="769" mass="86608">MGGSDSLLSFTPKFITPKIDNVQQIDLYVIALNLNSSSPRAGDMCDDTQGPASLSLSANSFKFPLQSTGQASDTTRLNITPSDDTTPTDKATPTTSSNNEALTSSEYLKSRDCCDSLSRGVNPTRSPASPGCVRIQFTDLIMDLPNWISSGALQAEFKSLPKVFAFSKDTGKSETVAKKNRSREIVPYDHNRVILTTADLSLLHENERDYINASFLRSLPGKNGFIATQGPMLGSLEDFWGMVWAQNSRVVLMLCRLVENCQNQSYKFWPDVGECLDLDDVNLRSEEEETRSAYVLRKLSLRHIQTEETRAVTLLQFTAWPDTCLPCPAALLCLWRAYRRLQDTTLGPPVIMCSDGSSRCGLFIALDNVVSQWEETAAVDVVSCVVKAREDRMCMLDSLDQYTYLYTILAEVFLCRNLTRRGQGKVTESVENNFIDQDDQRKDNQNISSTDWDAIIQEYKLITLHRSRQKAHDSIFVFPNTGFDSRCTIDGSDRMCSAHRFLYPDVTQDFVITCLPLEQRSVQRPSVGRVYRLRHSISLQENKMMLGITGVLPSHCQSSFLICQSLSMSQGPDLWQLVFDTGCRTVVKLLADTGGTKSEAWPLYTEDFSIELASHLTLKEIVQETKLALRTNMEPWSPLDGEMSPETTIKMFTVPWSRDSNTCHMTPPADVLIFLYEILVRWLEQTKTTIIAMDCGNCTEAAVHFCACFNLLSTLQADREVDVGQVWRAVHCPFSGLISQEDYLHLYRLKDLFNCQRGNDGNQNNDRKY</sequence>
<dbReference type="PRINTS" id="PR00700">
    <property type="entry name" value="PRTYPHPHTASE"/>
</dbReference>
<feature type="domain" description="Tyrosine specific protein phosphatases" evidence="3">
    <location>
        <begin position="350"/>
        <end position="403"/>
    </location>
</feature>
<feature type="compositionally biased region" description="Polar residues" evidence="1">
    <location>
        <begin position="65"/>
        <end position="79"/>
    </location>
</feature>
<evidence type="ECO:0000259" key="3">
    <source>
        <dbReference type="PROSITE" id="PS50056"/>
    </source>
</evidence>
<dbReference type="InterPro" id="IPR050348">
    <property type="entry name" value="Protein-Tyr_Phosphatase"/>
</dbReference>
<dbReference type="InterPro" id="IPR029021">
    <property type="entry name" value="Prot-tyrosine_phosphatase-like"/>
</dbReference>